<comment type="subunit">
    <text evidence="1">Component of the FACT complex.</text>
</comment>
<dbReference type="GO" id="GO:0035101">
    <property type="term" value="C:FACT complex"/>
    <property type="evidence" value="ECO:0007669"/>
    <property type="project" value="UniProtKB-UniRule"/>
</dbReference>
<dbReference type="InterPro" id="IPR029148">
    <property type="entry name" value="FACT-SPT16_Nlobe"/>
</dbReference>
<dbReference type="GO" id="GO:0006260">
    <property type="term" value="P:DNA replication"/>
    <property type="evidence" value="ECO:0007669"/>
    <property type="project" value="UniProtKB-KW"/>
</dbReference>
<dbReference type="PANTHER" id="PTHR13980:SF15">
    <property type="entry name" value="FACT COMPLEX SUBUNIT SPT16"/>
    <property type="match status" value="1"/>
</dbReference>
<feature type="non-terminal residue" evidence="3">
    <location>
        <position position="163"/>
    </location>
</feature>
<keyword evidence="1" id="KW-0805">Transcription regulation</keyword>
<dbReference type="Gene3D" id="3.40.350.10">
    <property type="entry name" value="Creatinase/prolidase N-terminal domain"/>
    <property type="match status" value="1"/>
</dbReference>
<dbReference type="GO" id="GO:0006368">
    <property type="term" value="P:transcription elongation by RNA polymerase II"/>
    <property type="evidence" value="ECO:0007669"/>
    <property type="project" value="TreeGrafter"/>
</dbReference>
<comment type="function">
    <text evidence="1">Component of the FACT complex, a general chromatin factor that acts to reorganize nucleosomes. The FACT complex is involved in multiple processes that require DNA as a template such as mRNA elongation, DNA replication and DNA repair. During transcription elongation the FACT complex acts as a histone chaperone that both destabilizes and restores nucleosomal structure. It facilitates the passage of RNA polymerase II and transcription by promoting the dissociation of one histone H2A-H2B dimer from the nucleosome, then subsequently promotes the reestablishment of the nucleosome following the passage of RNA polymerase II.</text>
</comment>
<dbReference type="Pfam" id="PF14826">
    <property type="entry name" value="FACT-Spt16_Nlob"/>
    <property type="match status" value="1"/>
</dbReference>
<evidence type="ECO:0000256" key="1">
    <source>
        <dbReference type="RuleBase" id="RU367052"/>
    </source>
</evidence>
<dbReference type="InterPro" id="IPR029149">
    <property type="entry name" value="Creatin/AminoP/Spt16_N"/>
</dbReference>
<evidence type="ECO:0000313" key="3">
    <source>
        <dbReference type="EMBL" id="AGB85054.1"/>
    </source>
</evidence>
<feature type="domain" description="FACT complex subunit SPT16 N-terminal lobe" evidence="2">
    <location>
        <begin position="35"/>
        <end position="163"/>
    </location>
</feature>
<organism evidence="3">
    <name type="scientific">Auxenochlorella protothecoides</name>
    <name type="common">Green microalga</name>
    <name type="synonym">Chlorella protothecoides</name>
    <dbReference type="NCBI Taxonomy" id="3075"/>
    <lineage>
        <taxon>Eukaryota</taxon>
        <taxon>Viridiplantae</taxon>
        <taxon>Chlorophyta</taxon>
        <taxon>core chlorophytes</taxon>
        <taxon>Trebouxiophyceae</taxon>
        <taxon>Chlorellales</taxon>
        <taxon>Chlorellaceae</taxon>
        <taxon>Auxenochlorella</taxon>
    </lineage>
</organism>
<reference evidence="3" key="1">
    <citation type="submission" date="2012-09" db="EMBL/GenBank/DDBJ databases">
        <title>Characterization and regulation of ammonium transporter (CpAMT1) in oleaginous alga Chlorella protothecoides.</title>
        <authorList>
            <person name="Yan D."/>
            <person name="Dai J.B."/>
            <person name="Wu Q.Y."/>
        </authorList>
    </citation>
    <scope>NUCLEOTIDE SEQUENCE</scope>
    <source>
        <strain evidence="3">0710</strain>
    </source>
</reference>
<protein>
    <recommendedName>
        <fullName evidence="1">FACT complex subunit</fullName>
    </recommendedName>
</protein>
<dbReference type="InterPro" id="IPR040258">
    <property type="entry name" value="Spt16"/>
</dbReference>
<keyword evidence="1" id="KW-0158">Chromosome</keyword>
<keyword evidence="1" id="KW-0804">Transcription</keyword>
<dbReference type="GO" id="GO:0006281">
    <property type="term" value="P:DNA repair"/>
    <property type="evidence" value="ECO:0007669"/>
    <property type="project" value="UniProtKB-UniRule"/>
</dbReference>
<keyword evidence="1" id="KW-0227">DNA damage</keyword>
<keyword evidence="1" id="KW-0539">Nucleus</keyword>
<feature type="non-terminal residue" evidence="3">
    <location>
        <position position="1"/>
    </location>
</feature>
<keyword evidence="1" id="KW-0235">DNA replication</keyword>
<dbReference type="AlphaFoldDB" id="L7QL67"/>
<name>L7QL67_AUXPR</name>
<dbReference type="SMART" id="SM01285">
    <property type="entry name" value="FACT-Spt16_Nlob"/>
    <property type="match status" value="1"/>
</dbReference>
<sequence>CQSGNVHFDLHRMHGTAGVTARVARGRSLAMSYSIDAAVFGKRLQLLYDDWKTSPSWNGATALAIVTGQPTEEIRYYTSSSLHLWLLGYEFTDTILVLTKTELHALAGSKKTDLLGPLAPAAEAAGVKLVLHTKPRKEDGAAQMQSLLDALKGSGEVGTVTVG</sequence>
<keyword evidence="1" id="KW-0234">DNA repair</keyword>
<proteinExistence type="evidence at transcript level"/>
<dbReference type="GO" id="GO:0031491">
    <property type="term" value="F:nucleosome binding"/>
    <property type="evidence" value="ECO:0007669"/>
    <property type="project" value="TreeGrafter"/>
</dbReference>
<dbReference type="PANTHER" id="PTHR13980">
    <property type="entry name" value="CDC68 RELATED"/>
    <property type="match status" value="1"/>
</dbReference>
<dbReference type="EMBL" id="JX857681">
    <property type="protein sequence ID" value="AGB85054.1"/>
    <property type="molecule type" value="mRNA"/>
</dbReference>
<evidence type="ECO:0000259" key="2">
    <source>
        <dbReference type="SMART" id="SM01285"/>
    </source>
</evidence>
<comment type="subcellular location">
    <subcellularLocation>
        <location evidence="1">Nucleus</location>
    </subcellularLocation>
    <subcellularLocation>
        <location evidence="1">Chromosome</location>
    </subcellularLocation>
</comment>
<accession>L7QL67</accession>
<comment type="similarity">
    <text evidence="1">Belongs to the peptidase M24 family. SPT16 subfamily.</text>
</comment>